<comment type="caution">
    <text evidence="7">The sequence shown here is derived from an EMBL/GenBank/DDBJ whole genome shotgun (WGS) entry which is preliminary data.</text>
</comment>
<dbReference type="GO" id="GO:0005634">
    <property type="term" value="C:nucleus"/>
    <property type="evidence" value="ECO:0007669"/>
    <property type="project" value="TreeGrafter"/>
</dbReference>
<evidence type="ECO:0000256" key="1">
    <source>
        <dbReference type="ARBA" id="ARBA00022527"/>
    </source>
</evidence>
<evidence type="ECO:0000313" key="7">
    <source>
        <dbReference type="EMBL" id="KAG7362131.1"/>
    </source>
</evidence>
<evidence type="ECO:0000256" key="5">
    <source>
        <dbReference type="ARBA" id="ARBA00022840"/>
    </source>
</evidence>
<sequence>MASSAAIKRALTEIVQSPFSKSVEWSYPASPPLGFPPPNVAKGEIREVLVWSEDDSEYGTCSVLETTKGEIAYELPGGLLHLAACGEIRLCRILQKEYDNSPFGSYRYRRTTRQVAIKMDKRSTMRQLHDDEDRWDHQHHPFPENPWKEVSALQLIQNNNRDTTPSSQDGNVISLLDALYDDEWLYEMLPYYPKSLYWLIHRENSMGLDETMANHYFVQLIQAVHTIHARGICHRDISSHNLLVDQDKNLVLIDFGMCLRVPYNYPDDHYTEDATEASHLSSRRLMQCQSHCGKLRFMAPEMYAQEEFDGLAVDLWSTAVILFEMITGKLPYQKPCESDPGYHDLLDEHFFWDPKAVSPKFSWGRDVSASLIDLLHGMFRPNPRDRLSLEQIAAHSWVLRQ</sequence>
<keyword evidence="8" id="KW-1185">Reference proteome</keyword>
<keyword evidence="1" id="KW-0723">Serine/threonine-protein kinase</keyword>
<dbReference type="Proteomes" id="UP000693970">
    <property type="component" value="Unassembled WGS sequence"/>
</dbReference>
<keyword evidence="2" id="KW-0808">Transferase</keyword>
<keyword evidence="5" id="KW-0067">ATP-binding</keyword>
<evidence type="ECO:0000256" key="4">
    <source>
        <dbReference type="ARBA" id="ARBA00022777"/>
    </source>
</evidence>
<keyword evidence="3" id="KW-0547">Nucleotide-binding</keyword>
<accession>A0A9K3LJH2</accession>
<evidence type="ECO:0000313" key="8">
    <source>
        <dbReference type="Proteomes" id="UP000693970"/>
    </source>
</evidence>
<dbReference type="GO" id="GO:0005524">
    <property type="term" value="F:ATP binding"/>
    <property type="evidence" value="ECO:0007669"/>
    <property type="project" value="UniProtKB-KW"/>
</dbReference>
<dbReference type="Pfam" id="PF00069">
    <property type="entry name" value="Pkinase"/>
    <property type="match status" value="1"/>
</dbReference>
<reference evidence="7" key="2">
    <citation type="submission" date="2021-04" db="EMBL/GenBank/DDBJ databases">
        <authorList>
            <person name="Podell S."/>
        </authorList>
    </citation>
    <scope>NUCLEOTIDE SEQUENCE</scope>
    <source>
        <strain evidence="7">Hildebrandi</strain>
    </source>
</reference>
<gene>
    <name evidence="7" type="ORF">IV203_025797</name>
</gene>
<evidence type="ECO:0000256" key="2">
    <source>
        <dbReference type="ARBA" id="ARBA00022679"/>
    </source>
</evidence>
<dbReference type="PANTHER" id="PTHR24345:SF91">
    <property type="entry name" value="SERINE_THREONINE-PROTEIN KINASE PLK4"/>
    <property type="match status" value="1"/>
</dbReference>
<reference evidence="7" key="1">
    <citation type="journal article" date="2021" name="Sci. Rep.">
        <title>Diploid genomic architecture of Nitzschia inconspicua, an elite biomass production diatom.</title>
        <authorList>
            <person name="Oliver A."/>
            <person name="Podell S."/>
            <person name="Pinowska A."/>
            <person name="Traller J.C."/>
            <person name="Smith S.R."/>
            <person name="McClure R."/>
            <person name="Beliaev A."/>
            <person name="Bohutskyi P."/>
            <person name="Hill E.A."/>
            <person name="Rabines A."/>
            <person name="Zheng H."/>
            <person name="Allen L.Z."/>
            <person name="Kuo A."/>
            <person name="Grigoriev I.V."/>
            <person name="Allen A.E."/>
            <person name="Hazlebeck D."/>
            <person name="Allen E.E."/>
        </authorList>
    </citation>
    <scope>NUCLEOTIDE SEQUENCE</scope>
    <source>
        <strain evidence="7">Hildebrandi</strain>
    </source>
</reference>
<keyword evidence="4 7" id="KW-0418">Kinase</keyword>
<dbReference type="PANTHER" id="PTHR24345">
    <property type="entry name" value="SERINE/THREONINE-PROTEIN KINASE PLK"/>
    <property type="match status" value="1"/>
</dbReference>
<proteinExistence type="predicted"/>
<dbReference type="AlphaFoldDB" id="A0A9K3LJH2"/>
<dbReference type="PROSITE" id="PS00109">
    <property type="entry name" value="PROTEIN_KINASE_TYR"/>
    <property type="match status" value="1"/>
</dbReference>
<protein>
    <submittedName>
        <fullName evidence="7">Protein kinase</fullName>
    </submittedName>
</protein>
<dbReference type="OrthoDB" id="188868at2759"/>
<evidence type="ECO:0000256" key="3">
    <source>
        <dbReference type="ARBA" id="ARBA00022741"/>
    </source>
</evidence>
<organism evidence="7 8">
    <name type="scientific">Nitzschia inconspicua</name>
    <dbReference type="NCBI Taxonomy" id="303405"/>
    <lineage>
        <taxon>Eukaryota</taxon>
        <taxon>Sar</taxon>
        <taxon>Stramenopiles</taxon>
        <taxon>Ochrophyta</taxon>
        <taxon>Bacillariophyta</taxon>
        <taxon>Bacillariophyceae</taxon>
        <taxon>Bacillariophycidae</taxon>
        <taxon>Bacillariales</taxon>
        <taxon>Bacillariaceae</taxon>
        <taxon>Nitzschia</taxon>
    </lineage>
</organism>
<dbReference type="PROSITE" id="PS50011">
    <property type="entry name" value="PROTEIN_KINASE_DOM"/>
    <property type="match status" value="1"/>
</dbReference>
<feature type="domain" description="Protein kinase" evidence="6">
    <location>
        <begin position="92"/>
        <end position="398"/>
    </location>
</feature>
<dbReference type="GO" id="GO:0004674">
    <property type="term" value="F:protein serine/threonine kinase activity"/>
    <property type="evidence" value="ECO:0007669"/>
    <property type="project" value="UniProtKB-KW"/>
</dbReference>
<dbReference type="InterPro" id="IPR000719">
    <property type="entry name" value="Prot_kinase_dom"/>
</dbReference>
<dbReference type="InterPro" id="IPR008266">
    <property type="entry name" value="Tyr_kinase_AS"/>
</dbReference>
<name>A0A9K3LJH2_9STRA</name>
<dbReference type="EMBL" id="JAGRRH010000012">
    <property type="protein sequence ID" value="KAG7362131.1"/>
    <property type="molecule type" value="Genomic_DNA"/>
</dbReference>
<evidence type="ECO:0000259" key="6">
    <source>
        <dbReference type="PROSITE" id="PS50011"/>
    </source>
</evidence>